<dbReference type="InterPro" id="IPR053134">
    <property type="entry name" value="RNA-dir_DNA_polymerase"/>
</dbReference>
<keyword evidence="2" id="KW-1185">Reference proteome</keyword>
<dbReference type="EMBL" id="BDDD01000778">
    <property type="protein sequence ID" value="GAV70094.1"/>
    <property type="molecule type" value="Genomic_DNA"/>
</dbReference>
<protein>
    <submittedName>
        <fullName evidence="1">Uncharacterized protein</fullName>
    </submittedName>
</protein>
<dbReference type="AlphaFoldDB" id="A0A1Q3BQF9"/>
<feature type="non-terminal residue" evidence="1">
    <location>
        <position position="1"/>
    </location>
</feature>
<dbReference type="OrthoDB" id="1914518at2759"/>
<sequence length="135" mass="15784">IHKLLNKNLIRPSKSPWNCTTFYVKNSEIERKSLRLVINYKPLNTALQWIRYPIPNKKDLLERLTEAKVFSKFDSGLWDTKLFLLLFLKITNGILRNKNTQSIKQIKIYAKEIHYLCLASSLAFKIVETNTSDIG</sequence>
<feature type="non-terminal residue" evidence="1">
    <location>
        <position position="135"/>
    </location>
</feature>
<evidence type="ECO:0000313" key="1">
    <source>
        <dbReference type="EMBL" id="GAV70094.1"/>
    </source>
</evidence>
<evidence type="ECO:0000313" key="2">
    <source>
        <dbReference type="Proteomes" id="UP000187406"/>
    </source>
</evidence>
<dbReference type="InterPro" id="IPR043502">
    <property type="entry name" value="DNA/RNA_pol_sf"/>
</dbReference>
<dbReference type="SUPFAM" id="SSF56672">
    <property type="entry name" value="DNA/RNA polymerases"/>
    <property type="match status" value="1"/>
</dbReference>
<reference evidence="2" key="1">
    <citation type="submission" date="2016-04" db="EMBL/GenBank/DDBJ databases">
        <title>Cephalotus genome sequencing.</title>
        <authorList>
            <person name="Fukushima K."/>
            <person name="Hasebe M."/>
            <person name="Fang X."/>
        </authorList>
    </citation>
    <scope>NUCLEOTIDE SEQUENCE [LARGE SCALE GENOMIC DNA]</scope>
    <source>
        <strain evidence="2">cv. St1</strain>
    </source>
</reference>
<name>A0A1Q3BQF9_CEPFO</name>
<dbReference type="Proteomes" id="UP000187406">
    <property type="component" value="Unassembled WGS sequence"/>
</dbReference>
<comment type="caution">
    <text evidence="1">The sequence shown here is derived from an EMBL/GenBank/DDBJ whole genome shotgun (WGS) entry which is preliminary data.</text>
</comment>
<gene>
    <name evidence="1" type="ORF">CFOL_v3_13592</name>
</gene>
<dbReference type="InParanoid" id="A0A1Q3BQF9"/>
<organism evidence="1 2">
    <name type="scientific">Cephalotus follicularis</name>
    <name type="common">Albany pitcher plant</name>
    <dbReference type="NCBI Taxonomy" id="3775"/>
    <lineage>
        <taxon>Eukaryota</taxon>
        <taxon>Viridiplantae</taxon>
        <taxon>Streptophyta</taxon>
        <taxon>Embryophyta</taxon>
        <taxon>Tracheophyta</taxon>
        <taxon>Spermatophyta</taxon>
        <taxon>Magnoliopsida</taxon>
        <taxon>eudicotyledons</taxon>
        <taxon>Gunneridae</taxon>
        <taxon>Pentapetalae</taxon>
        <taxon>rosids</taxon>
        <taxon>fabids</taxon>
        <taxon>Oxalidales</taxon>
        <taxon>Cephalotaceae</taxon>
        <taxon>Cephalotus</taxon>
    </lineage>
</organism>
<dbReference type="Gene3D" id="3.10.10.10">
    <property type="entry name" value="HIV Type 1 Reverse Transcriptase, subunit A, domain 1"/>
    <property type="match status" value="1"/>
</dbReference>
<dbReference type="PANTHER" id="PTHR24559:SF450">
    <property type="entry name" value="RNA-DIRECTED DNA POLYMERASE HOMOLOG"/>
    <property type="match status" value="1"/>
</dbReference>
<accession>A0A1Q3BQF9</accession>
<proteinExistence type="predicted"/>
<dbReference type="PANTHER" id="PTHR24559">
    <property type="entry name" value="TRANSPOSON TY3-I GAG-POL POLYPROTEIN"/>
    <property type="match status" value="1"/>
</dbReference>